<evidence type="ECO:0000256" key="2">
    <source>
        <dbReference type="SAM" id="Phobius"/>
    </source>
</evidence>
<feature type="compositionally biased region" description="Low complexity" evidence="1">
    <location>
        <begin position="56"/>
        <end position="90"/>
    </location>
</feature>
<reference evidence="4 5" key="1">
    <citation type="submission" date="2019-12" db="EMBL/GenBank/DDBJ databases">
        <title>Nocardia sp. nov. ET3-3 isolated from soil.</title>
        <authorList>
            <person name="Kanchanasin P."/>
            <person name="Tanasupawat S."/>
            <person name="Yuki M."/>
            <person name="Kudo T."/>
        </authorList>
    </citation>
    <scope>NUCLEOTIDE SEQUENCE [LARGE SCALE GENOMIC DNA]</scope>
    <source>
        <strain evidence="4 5">ET3-3</strain>
    </source>
</reference>
<dbReference type="Pfam" id="PF26056">
    <property type="entry name" value="DUF8017"/>
    <property type="match status" value="1"/>
</dbReference>
<keyword evidence="5" id="KW-1185">Reference proteome</keyword>
<keyword evidence="2" id="KW-1133">Transmembrane helix</keyword>
<protein>
    <recommendedName>
        <fullName evidence="3">DUF8017 domain-containing protein</fullName>
    </recommendedName>
</protein>
<organism evidence="4 5">
    <name type="scientific">Nocardia terrae</name>
    <dbReference type="NCBI Taxonomy" id="2675851"/>
    <lineage>
        <taxon>Bacteria</taxon>
        <taxon>Bacillati</taxon>
        <taxon>Actinomycetota</taxon>
        <taxon>Actinomycetes</taxon>
        <taxon>Mycobacteriales</taxon>
        <taxon>Nocardiaceae</taxon>
        <taxon>Nocardia</taxon>
    </lineage>
</organism>
<feature type="transmembrane region" description="Helical" evidence="2">
    <location>
        <begin position="28"/>
        <end position="51"/>
    </location>
</feature>
<name>A0A7K1V059_9NOCA</name>
<evidence type="ECO:0000313" key="5">
    <source>
        <dbReference type="Proteomes" id="UP000466794"/>
    </source>
</evidence>
<proteinExistence type="predicted"/>
<accession>A0A7K1V059</accession>
<keyword evidence="2" id="KW-0812">Transmembrane</keyword>
<sequence>MQNPYATGPNMFPPNGYTPPPGGGRGRIWLLAGLGALVVVIVAVVAIVVVMNDPGGPASPSSSAKPSPTTRVSTSAPRTTTTGPTSTLTPQISGYQVDAPKDVQAAWDIPKDWAIDQSESTYGTTTDNLSAVGFAQEGVDYCPNNVRTSMFLTTSEIDDATTAATDVGAHAARVGYSTKTSLTAGAAQPLDTTDGPLHGVFLETSGAFTAPAGCATTYSVYTFALSVGTAGKGSLVLVLLADTGTDRSVTADFARKLFATFRLL</sequence>
<dbReference type="AlphaFoldDB" id="A0A7K1V059"/>
<dbReference type="RefSeq" id="WP_157389043.1">
    <property type="nucleotide sequence ID" value="NZ_WRPP01000003.1"/>
</dbReference>
<keyword evidence="2" id="KW-0472">Membrane</keyword>
<evidence type="ECO:0000313" key="4">
    <source>
        <dbReference type="EMBL" id="MVU79528.1"/>
    </source>
</evidence>
<comment type="caution">
    <text evidence="4">The sequence shown here is derived from an EMBL/GenBank/DDBJ whole genome shotgun (WGS) entry which is preliminary data.</text>
</comment>
<evidence type="ECO:0000256" key="1">
    <source>
        <dbReference type="SAM" id="MobiDB-lite"/>
    </source>
</evidence>
<dbReference type="EMBL" id="WRPP01000003">
    <property type="protein sequence ID" value="MVU79528.1"/>
    <property type="molecule type" value="Genomic_DNA"/>
</dbReference>
<evidence type="ECO:0000259" key="3">
    <source>
        <dbReference type="Pfam" id="PF26056"/>
    </source>
</evidence>
<dbReference type="Proteomes" id="UP000466794">
    <property type="component" value="Unassembled WGS sequence"/>
</dbReference>
<dbReference type="InterPro" id="IPR058330">
    <property type="entry name" value="DUF8017"/>
</dbReference>
<gene>
    <name evidence="4" type="ORF">GPX89_20050</name>
</gene>
<feature type="region of interest" description="Disordered" evidence="1">
    <location>
        <begin position="56"/>
        <end position="94"/>
    </location>
</feature>
<feature type="domain" description="DUF8017" evidence="3">
    <location>
        <begin position="89"/>
        <end position="263"/>
    </location>
</feature>